<evidence type="ECO:0000313" key="2">
    <source>
        <dbReference type="Proteomes" id="UP000053989"/>
    </source>
</evidence>
<organism evidence="1 2">
    <name type="scientific">Scleroderma citrinum Foug A</name>
    <dbReference type="NCBI Taxonomy" id="1036808"/>
    <lineage>
        <taxon>Eukaryota</taxon>
        <taxon>Fungi</taxon>
        <taxon>Dikarya</taxon>
        <taxon>Basidiomycota</taxon>
        <taxon>Agaricomycotina</taxon>
        <taxon>Agaricomycetes</taxon>
        <taxon>Agaricomycetidae</taxon>
        <taxon>Boletales</taxon>
        <taxon>Sclerodermatineae</taxon>
        <taxon>Sclerodermataceae</taxon>
        <taxon>Scleroderma</taxon>
    </lineage>
</organism>
<dbReference type="STRING" id="1036808.A0A0C3DIM3"/>
<keyword evidence="2" id="KW-1185">Reference proteome</keyword>
<dbReference type="InParanoid" id="A0A0C3DIM3"/>
<name>A0A0C3DIM3_9AGAM</name>
<feature type="non-terminal residue" evidence="1">
    <location>
        <position position="1"/>
    </location>
</feature>
<accession>A0A0C3DIM3</accession>
<dbReference type="EMBL" id="KN822122">
    <property type="protein sequence ID" value="KIM56164.1"/>
    <property type="molecule type" value="Genomic_DNA"/>
</dbReference>
<dbReference type="AlphaFoldDB" id="A0A0C3DIM3"/>
<dbReference type="HOGENOM" id="CLU_115019_3_2_1"/>
<reference evidence="1 2" key="1">
    <citation type="submission" date="2014-04" db="EMBL/GenBank/DDBJ databases">
        <authorList>
            <consortium name="DOE Joint Genome Institute"/>
            <person name="Kuo A."/>
            <person name="Kohler A."/>
            <person name="Nagy L.G."/>
            <person name="Floudas D."/>
            <person name="Copeland A."/>
            <person name="Barry K.W."/>
            <person name="Cichocki N."/>
            <person name="Veneault-Fourrey C."/>
            <person name="LaButti K."/>
            <person name="Lindquist E.A."/>
            <person name="Lipzen A."/>
            <person name="Lundell T."/>
            <person name="Morin E."/>
            <person name="Murat C."/>
            <person name="Sun H."/>
            <person name="Tunlid A."/>
            <person name="Henrissat B."/>
            <person name="Grigoriev I.V."/>
            <person name="Hibbett D.S."/>
            <person name="Martin F."/>
            <person name="Nordberg H.P."/>
            <person name="Cantor M.N."/>
            <person name="Hua S.X."/>
        </authorList>
    </citation>
    <scope>NUCLEOTIDE SEQUENCE [LARGE SCALE GENOMIC DNA]</scope>
    <source>
        <strain evidence="1 2">Foug A</strain>
    </source>
</reference>
<gene>
    <name evidence="1" type="ORF">SCLCIDRAFT_1147465</name>
</gene>
<protein>
    <submittedName>
        <fullName evidence="1">Uncharacterized protein</fullName>
    </submittedName>
</protein>
<evidence type="ECO:0000313" key="1">
    <source>
        <dbReference type="EMBL" id="KIM56164.1"/>
    </source>
</evidence>
<reference evidence="2" key="2">
    <citation type="submission" date="2015-01" db="EMBL/GenBank/DDBJ databases">
        <title>Evolutionary Origins and Diversification of the Mycorrhizal Mutualists.</title>
        <authorList>
            <consortium name="DOE Joint Genome Institute"/>
            <consortium name="Mycorrhizal Genomics Consortium"/>
            <person name="Kohler A."/>
            <person name="Kuo A."/>
            <person name="Nagy L.G."/>
            <person name="Floudas D."/>
            <person name="Copeland A."/>
            <person name="Barry K.W."/>
            <person name="Cichocki N."/>
            <person name="Veneault-Fourrey C."/>
            <person name="LaButti K."/>
            <person name="Lindquist E.A."/>
            <person name="Lipzen A."/>
            <person name="Lundell T."/>
            <person name="Morin E."/>
            <person name="Murat C."/>
            <person name="Riley R."/>
            <person name="Ohm R."/>
            <person name="Sun H."/>
            <person name="Tunlid A."/>
            <person name="Henrissat B."/>
            <person name="Grigoriev I.V."/>
            <person name="Hibbett D.S."/>
            <person name="Martin F."/>
        </authorList>
    </citation>
    <scope>NUCLEOTIDE SEQUENCE [LARGE SCALE GENOMIC DNA]</scope>
    <source>
        <strain evidence="2">Foug A</strain>
    </source>
</reference>
<dbReference type="OrthoDB" id="3183782at2759"/>
<sequence length="90" mass="10294">IAGSFKCKAGVPKAEFGNFWLNKHPKPFNSLDIVKKNIFKYKQAHSNKMVNQSMAKHDLIIVPFNVMATFKAASFKDLIAVFTSEEYHWC</sequence>
<proteinExistence type="predicted"/>
<dbReference type="Proteomes" id="UP000053989">
    <property type="component" value="Unassembled WGS sequence"/>
</dbReference>